<dbReference type="InterPro" id="IPR012160">
    <property type="entry name" value="LtaS-like"/>
</dbReference>
<feature type="binding site" evidence="10">
    <location>
        <position position="305"/>
    </location>
    <ligand>
        <name>Mn(2+)</name>
        <dbReference type="ChEBI" id="CHEBI:29035"/>
    </ligand>
</feature>
<keyword evidence="7 11" id="KW-0472">Membrane</keyword>
<feature type="transmembrane region" description="Helical" evidence="11">
    <location>
        <begin position="161"/>
        <end position="179"/>
    </location>
</feature>
<feature type="domain" description="Sulfatase N-terminal" evidence="12">
    <location>
        <begin position="253"/>
        <end position="545"/>
    </location>
</feature>
<proteinExistence type="inferred from homology"/>
<feature type="transmembrane region" description="Helical" evidence="11">
    <location>
        <begin position="76"/>
        <end position="96"/>
    </location>
</feature>
<feature type="binding site" evidence="10">
    <location>
        <position position="480"/>
    </location>
    <ligand>
        <name>Mn(2+)</name>
        <dbReference type="ChEBI" id="CHEBI:29035"/>
    </ligand>
</feature>
<dbReference type="InterPro" id="IPR050448">
    <property type="entry name" value="OpgB/LTA_synthase_biosynth"/>
</dbReference>
<evidence type="ECO:0000256" key="3">
    <source>
        <dbReference type="ARBA" id="ARBA00009983"/>
    </source>
</evidence>
<keyword evidence="5 11" id="KW-0812">Transmembrane</keyword>
<evidence type="ECO:0000256" key="6">
    <source>
        <dbReference type="ARBA" id="ARBA00022989"/>
    </source>
</evidence>
<dbReference type="Gene3D" id="3.40.720.10">
    <property type="entry name" value="Alkaline Phosphatase, subunit A"/>
    <property type="match status" value="1"/>
</dbReference>
<dbReference type="PANTHER" id="PTHR47371">
    <property type="entry name" value="LIPOTEICHOIC ACID SYNTHASE"/>
    <property type="match status" value="1"/>
</dbReference>
<evidence type="ECO:0000256" key="2">
    <source>
        <dbReference type="ARBA" id="ARBA00004936"/>
    </source>
</evidence>
<feature type="binding site" evidence="9">
    <location>
        <position position="421"/>
    </location>
    <ligand>
        <name>substrate</name>
    </ligand>
</feature>
<dbReference type="RefSeq" id="WP_006584427.1">
    <property type="nucleotide sequence ID" value="NZ_CATOUV010000001.1"/>
</dbReference>
<organism evidence="13 14">
    <name type="scientific">Lactobacillus jensenii</name>
    <dbReference type="NCBI Taxonomy" id="109790"/>
    <lineage>
        <taxon>Bacteria</taxon>
        <taxon>Bacillati</taxon>
        <taxon>Bacillota</taxon>
        <taxon>Bacilli</taxon>
        <taxon>Lactobacillales</taxon>
        <taxon>Lactobacillaceae</taxon>
        <taxon>Lactobacillus</taxon>
    </lineage>
</organism>
<comment type="pathway">
    <text evidence="2">Cell wall biogenesis; lipoteichoic acid biosynthesis.</text>
</comment>
<dbReference type="Gene3D" id="3.30.1120.170">
    <property type="match status" value="1"/>
</dbReference>
<dbReference type="SUPFAM" id="SSF53649">
    <property type="entry name" value="Alkaline phosphatase-like"/>
    <property type="match status" value="1"/>
</dbReference>
<dbReference type="Proteomes" id="UP000327236">
    <property type="component" value="Unassembled WGS sequence"/>
</dbReference>
<dbReference type="GO" id="GO:0005886">
    <property type="term" value="C:plasma membrane"/>
    <property type="evidence" value="ECO:0007669"/>
    <property type="project" value="UniProtKB-SubCell"/>
</dbReference>
<evidence type="ECO:0000256" key="1">
    <source>
        <dbReference type="ARBA" id="ARBA00004651"/>
    </source>
</evidence>
<feature type="binding site" evidence="10">
    <location>
        <position position="481"/>
    </location>
    <ligand>
        <name>Mn(2+)</name>
        <dbReference type="ChEBI" id="CHEBI:29035"/>
    </ligand>
</feature>
<evidence type="ECO:0000313" key="13">
    <source>
        <dbReference type="EMBL" id="KAA9323332.1"/>
    </source>
</evidence>
<dbReference type="AlphaFoldDB" id="A0A5N1ICK5"/>
<dbReference type="PIRSF" id="PIRSF005091">
    <property type="entry name" value="Mmb_sulf_HI1246"/>
    <property type="match status" value="1"/>
</dbReference>
<keyword evidence="9" id="KW-0479">Metal-binding</keyword>
<evidence type="ECO:0000256" key="8">
    <source>
        <dbReference type="PIRSR" id="PIRSR005091-1"/>
    </source>
</evidence>
<dbReference type="GO" id="GO:0046872">
    <property type="term" value="F:metal ion binding"/>
    <property type="evidence" value="ECO:0007669"/>
    <property type="project" value="UniProtKB-KW"/>
</dbReference>
<dbReference type="KEGG" id="lje:BUE77_06475"/>
<evidence type="ECO:0000256" key="4">
    <source>
        <dbReference type="ARBA" id="ARBA00022475"/>
    </source>
</evidence>
<evidence type="ECO:0000313" key="14">
    <source>
        <dbReference type="Proteomes" id="UP000327236"/>
    </source>
</evidence>
<gene>
    <name evidence="13" type="ORF">F6H94_02980</name>
</gene>
<dbReference type="GeneID" id="31743358"/>
<keyword evidence="9" id="KW-0464">Manganese</keyword>
<feature type="transmembrane region" description="Helical" evidence="11">
    <location>
        <begin position="7"/>
        <end position="28"/>
    </location>
</feature>
<protein>
    <submittedName>
        <fullName evidence="13">LTA synthase family protein</fullName>
    </submittedName>
</protein>
<evidence type="ECO:0000259" key="12">
    <source>
        <dbReference type="Pfam" id="PF00884"/>
    </source>
</evidence>
<dbReference type="CDD" id="cd16015">
    <property type="entry name" value="LTA_synthase"/>
    <property type="match status" value="1"/>
</dbReference>
<evidence type="ECO:0000256" key="5">
    <source>
        <dbReference type="ARBA" id="ARBA00022692"/>
    </source>
</evidence>
<dbReference type="EMBL" id="VYWW01000009">
    <property type="protein sequence ID" value="KAA9323332.1"/>
    <property type="molecule type" value="Genomic_DNA"/>
</dbReference>
<sequence>MSRAKKIANWLFHTKLGYFSVVLTLFWIKTYLIYITKFSLGATGAMQNFLLLLNPIPAGMLLLGIGLFVKGRKSYWIIWIIDFIMSFWLFANILYYREFSNFLSFAIMSTSGSTSDNLGKSIAGITKATDFLVFLDLVIILALILFKVFKIDVRPLKLKVTSLIELLALSLMALNLFMAQKDRSGLLTRTFDNNYIVKYLGMNEYALYDGVKTAQNNAEMAKANASDLKSVQAYLQKHQVTPNASYTGVAKGKNVLIIHLESFQQFLIDYKWKGKEVTPNLNKLYHQSDTLSFDNFFNQVGQGKTSDAELMLENSLYGLSSGSAMSSYGTANTFEAAPAILGQDGYTTAVMHGGEGSFWNRNNAYKQFGYQYFMPLSYYVNKKSYYIGYGLKDKIFFSQSIKYIERLPQPFYLKMITVTNHYPYELDKKNQSISKTDTGDSTVDGYVQTAHYLDQAIGELMSYLKKTGLEKNTMIVLYGDHYGISGNHHKAMAQLLDKKGYNDFDNLQQQRVPLMIHMPGLKGGINHTYGGEIDVLPTIMNLLGYNDTNTIQFGHDLLATNREQLVVQRNGDFVTPKYSKVTGTYYYTKTGKKVKNPSKKVKEELASLSNQVTTQLSLSDRVIRGNLLRFYHPSWFKPVNAKDYNYQKKIALKNLYAEDKKKKSSLWYQNGKKTTQSDFTTDAPELKKSSN</sequence>
<feature type="binding site" evidence="10">
    <location>
        <position position="261"/>
    </location>
    <ligand>
        <name>Mn(2+)</name>
        <dbReference type="ChEBI" id="CHEBI:29035"/>
    </ligand>
</feature>
<name>A0A5N1ICK5_LACJE</name>
<dbReference type="OrthoDB" id="5901192at2"/>
<dbReference type="InterPro" id="IPR000917">
    <property type="entry name" value="Sulfatase_N"/>
</dbReference>
<comment type="caution">
    <text evidence="13">The sequence shown here is derived from an EMBL/GenBank/DDBJ whole genome shotgun (WGS) entry which is preliminary data.</text>
</comment>
<keyword evidence="6 11" id="KW-1133">Transmembrane helix</keyword>
<dbReference type="PANTHER" id="PTHR47371:SF3">
    <property type="entry name" value="PHOSPHOGLYCEROL TRANSFERASE I"/>
    <property type="match status" value="1"/>
</dbReference>
<dbReference type="Pfam" id="PF00884">
    <property type="entry name" value="Sulfatase"/>
    <property type="match status" value="1"/>
</dbReference>
<feature type="active site" evidence="8">
    <location>
        <position position="305"/>
    </location>
</feature>
<evidence type="ECO:0000256" key="9">
    <source>
        <dbReference type="PIRSR" id="PIRSR005091-2"/>
    </source>
</evidence>
<reference evidence="13 14" key="1">
    <citation type="submission" date="2019-09" db="EMBL/GenBank/DDBJ databases">
        <title>Draft genome sequence assemblies of isolates from the urinary tract.</title>
        <authorList>
            <person name="Mores C.R."/>
            <person name="Putonti C."/>
            <person name="Wolfe A.J."/>
        </authorList>
    </citation>
    <scope>NUCLEOTIDE SEQUENCE [LARGE SCALE GENOMIC DNA]</scope>
    <source>
        <strain evidence="13 14">UMB246</strain>
    </source>
</reference>
<feature type="transmembrane region" description="Helical" evidence="11">
    <location>
        <begin position="131"/>
        <end position="149"/>
    </location>
</feature>
<accession>A0A5N1ICK5</accession>
<evidence type="ECO:0000256" key="10">
    <source>
        <dbReference type="PIRSR" id="PIRSR005091-3"/>
    </source>
</evidence>
<comment type="subcellular location">
    <subcellularLocation>
        <location evidence="1">Cell membrane</location>
        <topology evidence="1">Multi-pass membrane protein</topology>
    </subcellularLocation>
</comment>
<evidence type="ECO:0000256" key="7">
    <source>
        <dbReference type="ARBA" id="ARBA00023136"/>
    </source>
</evidence>
<dbReference type="InterPro" id="IPR017850">
    <property type="entry name" value="Alkaline_phosphatase_core_sf"/>
</dbReference>
<keyword evidence="4" id="KW-1003">Cell membrane</keyword>
<feature type="transmembrane region" description="Helical" evidence="11">
    <location>
        <begin position="48"/>
        <end position="69"/>
    </location>
</feature>
<comment type="similarity">
    <text evidence="3">Belongs to the LTA synthase family.</text>
</comment>
<evidence type="ECO:0000256" key="11">
    <source>
        <dbReference type="SAM" id="Phobius"/>
    </source>
</evidence>